<accession>A0ABM0Q3K3</accession>
<name>A0ABM0Q3K3_GALVR</name>
<dbReference type="RefSeq" id="XP_008562944.1">
    <property type="nucleotide sequence ID" value="XM_008564722.1"/>
</dbReference>
<evidence type="ECO:0000313" key="2">
    <source>
        <dbReference type="Proteomes" id="UP000694923"/>
    </source>
</evidence>
<feature type="compositionally biased region" description="Polar residues" evidence="1">
    <location>
        <begin position="80"/>
        <end position="92"/>
    </location>
</feature>
<keyword evidence="2" id="KW-1185">Reference proteome</keyword>
<feature type="region of interest" description="Disordered" evidence="1">
    <location>
        <begin position="46"/>
        <end position="117"/>
    </location>
</feature>
<gene>
    <name evidence="3" type="primary">LOC103583400</name>
</gene>
<feature type="region of interest" description="Disordered" evidence="1">
    <location>
        <begin position="1"/>
        <end position="31"/>
    </location>
</feature>
<evidence type="ECO:0000313" key="3">
    <source>
        <dbReference type="RefSeq" id="XP_008562944.1"/>
    </source>
</evidence>
<evidence type="ECO:0000256" key="1">
    <source>
        <dbReference type="SAM" id="MobiDB-lite"/>
    </source>
</evidence>
<dbReference type="GeneID" id="103583400"/>
<proteinExistence type="predicted"/>
<dbReference type="Proteomes" id="UP000694923">
    <property type="component" value="Unplaced"/>
</dbReference>
<reference evidence="3" key="1">
    <citation type="submission" date="2025-08" db="UniProtKB">
        <authorList>
            <consortium name="RefSeq"/>
        </authorList>
    </citation>
    <scope>IDENTIFICATION</scope>
</reference>
<sequence>MVVQAQLDKQDRVTESEQNEEVLQVPGGVDQGLTLKGSTACLEICDGGKPQEASSSPPRCEPEGGNAFWETRDEEGPLEASSSPLRCESVSSDLEAPQMTDEEEPEEGPSQPPGDGE</sequence>
<organism evidence="2 3">
    <name type="scientific">Galeopterus variegatus</name>
    <name type="common">Malayan flying lemur</name>
    <name type="synonym">Cynocephalus variegatus</name>
    <dbReference type="NCBI Taxonomy" id="482537"/>
    <lineage>
        <taxon>Eukaryota</taxon>
        <taxon>Metazoa</taxon>
        <taxon>Chordata</taxon>
        <taxon>Craniata</taxon>
        <taxon>Vertebrata</taxon>
        <taxon>Euteleostomi</taxon>
        <taxon>Mammalia</taxon>
        <taxon>Eutheria</taxon>
        <taxon>Euarchontoglires</taxon>
        <taxon>Dermoptera</taxon>
        <taxon>Cynocephalidae</taxon>
        <taxon>Galeopterus</taxon>
    </lineage>
</organism>
<protein>
    <submittedName>
        <fullName evidence="3">Nuclear body protein SP140-like</fullName>
    </submittedName>
</protein>
<feature type="non-terminal residue" evidence="3">
    <location>
        <position position="117"/>
    </location>
</feature>